<dbReference type="SUPFAM" id="SSF54786">
    <property type="entry name" value="YcfA/nrd intein domain"/>
    <property type="match status" value="1"/>
</dbReference>
<evidence type="ECO:0000313" key="1">
    <source>
        <dbReference type="EMBL" id="ODP26531.1"/>
    </source>
</evidence>
<keyword evidence="2" id="KW-1185">Reference proteome</keyword>
<gene>
    <name evidence="1" type="ORF">PTI45_04371</name>
</gene>
<name>A0A1E3KYW3_9BACL</name>
<reference evidence="1 2" key="1">
    <citation type="submission" date="2016-08" db="EMBL/GenBank/DDBJ databases">
        <title>Genome sequencing of Paenibacillus sp. TI45-13ar, isolated from Korean traditional nuruk.</title>
        <authorList>
            <person name="Kim S.-J."/>
        </authorList>
    </citation>
    <scope>NUCLEOTIDE SEQUENCE [LARGE SCALE GENOMIC DNA]</scope>
    <source>
        <strain evidence="1 2">TI45-13ar</strain>
    </source>
</reference>
<dbReference type="Pfam" id="PF07927">
    <property type="entry name" value="HicA_toxin"/>
    <property type="match status" value="1"/>
</dbReference>
<protein>
    <recommendedName>
        <fullName evidence="3">HicA protein</fullName>
    </recommendedName>
</protein>
<dbReference type="STRING" id="1886670.PTI45_04371"/>
<dbReference type="RefSeq" id="WP_069329670.1">
    <property type="nucleotide sequence ID" value="NZ_MDER01000086.1"/>
</dbReference>
<organism evidence="1 2">
    <name type="scientific">Paenibacillus nuruki</name>
    <dbReference type="NCBI Taxonomy" id="1886670"/>
    <lineage>
        <taxon>Bacteria</taxon>
        <taxon>Bacillati</taxon>
        <taxon>Bacillota</taxon>
        <taxon>Bacilli</taxon>
        <taxon>Bacillales</taxon>
        <taxon>Paenibacillaceae</taxon>
        <taxon>Paenibacillus</taxon>
    </lineage>
</organism>
<dbReference type="AlphaFoldDB" id="A0A1E3KYW3"/>
<dbReference type="InterPro" id="IPR012933">
    <property type="entry name" value="HicA_mRNA_interferase"/>
</dbReference>
<dbReference type="Proteomes" id="UP000094578">
    <property type="component" value="Unassembled WGS sequence"/>
</dbReference>
<dbReference type="PATRIC" id="fig|1886670.3.peg.4402"/>
<sequence length="88" mass="10093">MNNKQRNTLIDIFEDPLRSNIEWTDIESLLKACGAEITEGNGSRVHFYLNGVRAVFHRPHPKKETDKGAVKSIRKFLIEAGVYNHDEI</sequence>
<dbReference type="EMBL" id="MDER01000086">
    <property type="protein sequence ID" value="ODP26531.1"/>
    <property type="molecule type" value="Genomic_DNA"/>
</dbReference>
<accession>A0A1E3KYW3</accession>
<evidence type="ECO:0000313" key="2">
    <source>
        <dbReference type="Proteomes" id="UP000094578"/>
    </source>
</evidence>
<evidence type="ECO:0008006" key="3">
    <source>
        <dbReference type="Google" id="ProtNLM"/>
    </source>
</evidence>
<proteinExistence type="predicted"/>
<dbReference type="GO" id="GO:0003729">
    <property type="term" value="F:mRNA binding"/>
    <property type="evidence" value="ECO:0007669"/>
    <property type="project" value="InterPro"/>
</dbReference>
<comment type="caution">
    <text evidence="1">The sequence shown here is derived from an EMBL/GenBank/DDBJ whole genome shotgun (WGS) entry which is preliminary data.</text>
</comment>